<feature type="transmembrane region" description="Helical" evidence="2">
    <location>
        <begin position="388"/>
        <end position="410"/>
    </location>
</feature>
<reference evidence="4 5" key="1">
    <citation type="submission" date="2017-04" db="EMBL/GenBank/DDBJ databases">
        <title>Draft genome sequence of Tuber borchii Vittad., a whitish edible truffle.</title>
        <authorList>
            <consortium name="DOE Joint Genome Institute"/>
            <person name="Murat C."/>
            <person name="Kuo A."/>
            <person name="Barry K.W."/>
            <person name="Clum A."/>
            <person name="Dockter R.B."/>
            <person name="Fauchery L."/>
            <person name="Iotti M."/>
            <person name="Kohler A."/>
            <person name="Labutti K."/>
            <person name="Lindquist E.A."/>
            <person name="Lipzen A."/>
            <person name="Ohm R.A."/>
            <person name="Wang M."/>
            <person name="Grigoriev I.V."/>
            <person name="Zambonelli A."/>
            <person name="Martin F.M."/>
        </authorList>
    </citation>
    <scope>NUCLEOTIDE SEQUENCE [LARGE SCALE GENOMIC DNA]</scope>
    <source>
        <strain evidence="4 5">Tbo3840</strain>
    </source>
</reference>
<keyword evidence="2" id="KW-1133">Transmembrane helix</keyword>
<dbReference type="Pfam" id="PF20163">
    <property type="entry name" value="DUF6536"/>
    <property type="match status" value="1"/>
</dbReference>
<dbReference type="AlphaFoldDB" id="A0A2T6ZLV2"/>
<name>A0A2T6ZLV2_TUBBO</name>
<evidence type="ECO:0000313" key="5">
    <source>
        <dbReference type="Proteomes" id="UP000244722"/>
    </source>
</evidence>
<dbReference type="Proteomes" id="UP000244722">
    <property type="component" value="Unassembled WGS sequence"/>
</dbReference>
<proteinExistence type="predicted"/>
<gene>
    <name evidence="4" type="ORF">B9Z19DRAFT_1149417</name>
</gene>
<feature type="transmembrane region" description="Helical" evidence="2">
    <location>
        <begin position="68"/>
        <end position="91"/>
    </location>
</feature>
<comment type="caution">
    <text evidence="4">The sequence shown here is derived from an EMBL/GenBank/DDBJ whole genome shotgun (WGS) entry which is preliminary data.</text>
</comment>
<accession>A0A2T6ZLV2</accession>
<dbReference type="OrthoDB" id="5429634at2759"/>
<feature type="domain" description="DUF6536" evidence="3">
    <location>
        <begin position="65"/>
        <end position="205"/>
    </location>
</feature>
<sequence>MSNRRTKLQKRTMESQGGDNYDRGQGGGGESKPSLIELLPLGSEFTREQQKSFSSAWKPVWYTGWHTGVLACATSVIVVLFINVGLTIYAATNPEYKMERGIGTLYSGSCDKSRKIGLWLHLGINVLSTLLLSGSNYTQQCLAAPTRSEIDAAHAKRHWMDIGVPSIRNLFQIKAERTFLWIAIGITSIPLHLLSVSITMPTQALANRKASALVSNNHFEPGAYSNIAEVDYSFQGISRNTTTGKQYGEPGYETDSNDIQLFGLMLEGSNANTPSYEDLTPSLCAKLYNTDFMSSHRNLFLITDYTPNATYNNTLLDIERVTSDKPSLGYWMCSYFSHSWSGCDENKLASDLASGHPWLATIRRGEEVEITGCKSEIAKEKCKVQFSLGIMVVIICCNLVKACSMILAFARSREPTLVTLGDAVDSFLRIPDPTTMGICFADRRFIDREWRHGRRTGPETMEAKGGFQNITESVLLANLPQTILSFLYLTYNSIFTCMVSGHEWSLFSHHHRTLRVTSPRPGQRYTYWLQIPYTYAIPLMTLSGLFHWLTSQSIFLARVEIFEPFGRVISVTISTVGYSCIAIISVLSLGILALIMAAGMGYKRFAAEIATVGNCSAAISAACHVWGEDSEGIIGKRVRWGDVGIVPTLGVRHLTFASEEEVQKPLFGEVYSGTGREESNRL</sequence>
<organism evidence="4 5">
    <name type="scientific">Tuber borchii</name>
    <name type="common">White truffle</name>
    <dbReference type="NCBI Taxonomy" id="42251"/>
    <lineage>
        <taxon>Eukaryota</taxon>
        <taxon>Fungi</taxon>
        <taxon>Dikarya</taxon>
        <taxon>Ascomycota</taxon>
        <taxon>Pezizomycotina</taxon>
        <taxon>Pezizomycetes</taxon>
        <taxon>Pezizales</taxon>
        <taxon>Tuberaceae</taxon>
        <taxon>Tuber</taxon>
    </lineage>
</organism>
<dbReference type="PANTHER" id="PTHR35395:SF1">
    <property type="entry name" value="DUF6536 DOMAIN-CONTAINING PROTEIN"/>
    <property type="match status" value="1"/>
</dbReference>
<feature type="transmembrane region" description="Helical" evidence="2">
    <location>
        <begin position="527"/>
        <end position="549"/>
    </location>
</feature>
<feature type="transmembrane region" description="Helical" evidence="2">
    <location>
        <begin position="483"/>
        <end position="506"/>
    </location>
</feature>
<evidence type="ECO:0000256" key="2">
    <source>
        <dbReference type="SAM" id="Phobius"/>
    </source>
</evidence>
<feature type="region of interest" description="Disordered" evidence="1">
    <location>
        <begin position="1"/>
        <end position="32"/>
    </location>
</feature>
<dbReference type="PANTHER" id="PTHR35395">
    <property type="entry name" value="DUF6536 DOMAIN-CONTAINING PROTEIN"/>
    <property type="match status" value="1"/>
</dbReference>
<feature type="transmembrane region" description="Helical" evidence="2">
    <location>
        <begin position="569"/>
        <end position="595"/>
    </location>
</feature>
<feature type="compositionally biased region" description="Basic residues" evidence="1">
    <location>
        <begin position="1"/>
        <end position="10"/>
    </location>
</feature>
<dbReference type="STRING" id="42251.A0A2T6ZLV2"/>
<keyword evidence="2" id="KW-0472">Membrane</keyword>
<evidence type="ECO:0000256" key="1">
    <source>
        <dbReference type="SAM" id="MobiDB-lite"/>
    </source>
</evidence>
<evidence type="ECO:0000313" key="4">
    <source>
        <dbReference type="EMBL" id="PUU76465.1"/>
    </source>
</evidence>
<feature type="transmembrane region" description="Helical" evidence="2">
    <location>
        <begin position="179"/>
        <end position="200"/>
    </location>
</feature>
<dbReference type="InterPro" id="IPR046623">
    <property type="entry name" value="DUF6536"/>
</dbReference>
<dbReference type="EMBL" id="NESQ01000188">
    <property type="protein sequence ID" value="PUU76465.1"/>
    <property type="molecule type" value="Genomic_DNA"/>
</dbReference>
<keyword evidence="5" id="KW-1185">Reference proteome</keyword>
<keyword evidence="2" id="KW-0812">Transmembrane</keyword>
<protein>
    <recommendedName>
        <fullName evidence="3">DUF6536 domain-containing protein</fullName>
    </recommendedName>
</protein>
<evidence type="ECO:0000259" key="3">
    <source>
        <dbReference type="Pfam" id="PF20163"/>
    </source>
</evidence>